<dbReference type="RefSeq" id="XP_029234436.1">
    <property type="nucleotide sequence ID" value="XM_029385815.1"/>
</dbReference>
<dbReference type="EMBL" id="MKGL01000498">
    <property type="protein sequence ID" value="RNE98046.1"/>
    <property type="molecule type" value="Genomic_DNA"/>
</dbReference>
<sequence>MCRQWCRCVGWRLCTESDWKVLRAVARNMGEAEIEGQYCSPKPEFVTRMRASWQGDGIGDSVRCGAGGHDTSWRCKWSESLIGDKDADLSGIVIPIPRAIDAAISSIATG</sequence>
<keyword evidence="2" id="KW-1185">Reference proteome</keyword>
<comment type="caution">
    <text evidence="1">The sequence shown here is derived from an EMBL/GenBank/DDBJ whole genome shotgun (WGS) entry which is preliminary data.</text>
</comment>
<reference evidence="1 2" key="1">
    <citation type="journal article" date="2018" name="BMC Genomics">
        <title>Genomic comparison of Trypanosoma conorhini and Trypanosoma rangeli to Trypanosoma cruzi strains of high and low virulence.</title>
        <authorList>
            <person name="Bradwell K.R."/>
            <person name="Koparde V.N."/>
            <person name="Matveyev A.V."/>
            <person name="Serrano M.G."/>
            <person name="Alves J.M."/>
            <person name="Parikh H."/>
            <person name="Huang B."/>
            <person name="Lee V."/>
            <person name="Espinosa-Alvarez O."/>
            <person name="Ortiz P.A."/>
            <person name="Costa-Martins A.G."/>
            <person name="Teixeira M.M."/>
            <person name="Buck G.A."/>
        </authorList>
    </citation>
    <scope>NUCLEOTIDE SEQUENCE [LARGE SCALE GENOMIC DNA]</scope>
    <source>
        <strain evidence="1 2">AM80</strain>
    </source>
</reference>
<gene>
    <name evidence="1" type="ORF">TraAM80_09112</name>
</gene>
<dbReference type="Proteomes" id="UP000283634">
    <property type="component" value="Unassembled WGS sequence"/>
</dbReference>
<protein>
    <submittedName>
        <fullName evidence="1">Uncharacterized protein</fullName>
    </submittedName>
</protein>
<proteinExistence type="predicted"/>
<dbReference type="GeneID" id="40333045"/>
<name>A0A3R7M8F5_TRYRA</name>
<organism evidence="1 2">
    <name type="scientific">Trypanosoma rangeli</name>
    <dbReference type="NCBI Taxonomy" id="5698"/>
    <lineage>
        <taxon>Eukaryota</taxon>
        <taxon>Discoba</taxon>
        <taxon>Euglenozoa</taxon>
        <taxon>Kinetoplastea</taxon>
        <taxon>Metakinetoplastina</taxon>
        <taxon>Trypanosomatida</taxon>
        <taxon>Trypanosomatidae</taxon>
        <taxon>Trypanosoma</taxon>
        <taxon>Herpetosoma</taxon>
    </lineage>
</organism>
<evidence type="ECO:0000313" key="1">
    <source>
        <dbReference type="EMBL" id="RNE98046.1"/>
    </source>
</evidence>
<accession>A0A3R7M8F5</accession>
<dbReference type="AlphaFoldDB" id="A0A3R7M8F5"/>
<evidence type="ECO:0000313" key="2">
    <source>
        <dbReference type="Proteomes" id="UP000283634"/>
    </source>
</evidence>